<dbReference type="Proteomes" id="UP001595075">
    <property type="component" value="Unassembled WGS sequence"/>
</dbReference>
<keyword evidence="2" id="KW-1185">Reference proteome</keyword>
<accession>A0ABR4BWH8</accession>
<proteinExistence type="predicted"/>
<organism evidence="1 2">
    <name type="scientific">Oculimacula yallundae</name>
    <dbReference type="NCBI Taxonomy" id="86028"/>
    <lineage>
        <taxon>Eukaryota</taxon>
        <taxon>Fungi</taxon>
        <taxon>Dikarya</taxon>
        <taxon>Ascomycota</taxon>
        <taxon>Pezizomycotina</taxon>
        <taxon>Leotiomycetes</taxon>
        <taxon>Helotiales</taxon>
        <taxon>Ploettnerulaceae</taxon>
        <taxon>Oculimacula</taxon>
    </lineage>
</organism>
<dbReference type="EMBL" id="JAZHXI010000018">
    <property type="protein sequence ID" value="KAL2061697.1"/>
    <property type="molecule type" value="Genomic_DNA"/>
</dbReference>
<sequence>MVARGPPKFIGLTGFDRKD</sequence>
<evidence type="ECO:0000313" key="2">
    <source>
        <dbReference type="Proteomes" id="UP001595075"/>
    </source>
</evidence>
<protein>
    <submittedName>
        <fullName evidence="1">Uncharacterized protein</fullName>
    </submittedName>
</protein>
<evidence type="ECO:0000313" key="1">
    <source>
        <dbReference type="EMBL" id="KAL2061697.1"/>
    </source>
</evidence>
<comment type="caution">
    <text evidence="1">The sequence shown here is derived from an EMBL/GenBank/DDBJ whole genome shotgun (WGS) entry which is preliminary data.</text>
</comment>
<name>A0ABR4BWH8_9HELO</name>
<reference evidence="1 2" key="1">
    <citation type="journal article" date="2024" name="Commun. Biol.">
        <title>Comparative genomic analysis of thermophilic fungi reveals convergent evolutionary adaptations and gene losses.</title>
        <authorList>
            <person name="Steindorff A.S."/>
            <person name="Aguilar-Pontes M.V."/>
            <person name="Robinson A.J."/>
            <person name="Andreopoulos B."/>
            <person name="LaButti K."/>
            <person name="Kuo A."/>
            <person name="Mondo S."/>
            <person name="Riley R."/>
            <person name="Otillar R."/>
            <person name="Haridas S."/>
            <person name="Lipzen A."/>
            <person name="Grimwood J."/>
            <person name="Schmutz J."/>
            <person name="Clum A."/>
            <person name="Reid I.D."/>
            <person name="Moisan M.C."/>
            <person name="Butler G."/>
            <person name="Nguyen T.T.M."/>
            <person name="Dewar K."/>
            <person name="Conant G."/>
            <person name="Drula E."/>
            <person name="Henrissat B."/>
            <person name="Hansel C."/>
            <person name="Singer S."/>
            <person name="Hutchinson M.I."/>
            <person name="de Vries R.P."/>
            <person name="Natvig D.O."/>
            <person name="Powell A.J."/>
            <person name="Tsang A."/>
            <person name="Grigoriev I.V."/>
        </authorList>
    </citation>
    <scope>NUCLEOTIDE SEQUENCE [LARGE SCALE GENOMIC DNA]</scope>
    <source>
        <strain evidence="1 2">CBS 494.80</strain>
    </source>
</reference>
<gene>
    <name evidence="1" type="ORF">VTL71DRAFT_7075</name>
</gene>